<dbReference type="Gene3D" id="2.170.270.10">
    <property type="entry name" value="SET domain"/>
    <property type="match status" value="1"/>
</dbReference>
<evidence type="ECO:0008006" key="3">
    <source>
        <dbReference type="Google" id="ProtNLM"/>
    </source>
</evidence>
<protein>
    <recommendedName>
        <fullName evidence="3">SET domain-containing protein</fullName>
    </recommendedName>
</protein>
<gene>
    <name evidence="1" type="ORF">DFA_01494</name>
</gene>
<sequence>MIQIFPTDIVDRKTISDQDRVERLKALVNDQYLLERGLTLKKSTHGDGVGVYTTRAFKRGELMIKCKSYASHPRKEDIEVACDRCQSSPVKGEKARLCASKDLPADTEILIDYMDHSLSPLAKRTALESTFGFQCKCKLCTDVDNDEKRYHFACRQPKCTGRVFLKLEQGQAKCNSCNHVSDDCQSFINRAKSFERKYKAQLETDTTPMSPTEIGAMLKIYCSIFHPTDPLFLCILNRIETFVPNNKEMLFQAFVPQTVPRYFKICEYFNLPIKPNHCTLFANISELMFDMNQREPARLWLKYTH</sequence>
<proteinExistence type="predicted"/>
<dbReference type="GeneID" id="14873541"/>
<evidence type="ECO:0000313" key="1">
    <source>
        <dbReference type="EMBL" id="EGG21608.1"/>
    </source>
</evidence>
<dbReference type="OrthoDB" id="438641at2759"/>
<accession>F4PT32</accession>
<dbReference type="SUPFAM" id="SSF82199">
    <property type="entry name" value="SET domain"/>
    <property type="match status" value="1"/>
</dbReference>
<dbReference type="RefSeq" id="XP_004359458.1">
    <property type="nucleotide sequence ID" value="XM_004359401.1"/>
</dbReference>
<organism evidence="1 2">
    <name type="scientific">Cavenderia fasciculata</name>
    <name type="common">Slime mold</name>
    <name type="synonym">Dictyostelium fasciculatum</name>
    <dbReference type="NCBI Taxonomy" id="261658"/>
    <lineage>
        <taxon>Eukaryota</taxon>
        <taxon>Amoebozoa</taxon>
        <taxon>Evosea</taxon>
        <taxon>Eumycetozoa</taxon>
        <taxon>Dictyostelia</taxon>
        <taxon>Acytosteliales</taxon>
        <taxon>Cavenderiaceae</taxon>
        <taxon>Cavenderia</taxon>
    </lineage>
</organism>
<name>F4PT32_CACFS</name>
<dbReference type="InterPro" id="IPR046341">
    <property type="entry name" value="SET_dom_sf"/>
</dbReference>
<dbReference type="EMBL" id="GL883010">
    <property type="protein sequence ID" value="EGG21608.1"/>
    <property type="molecule type" value="Genomic_DNA"/>
</dbReference>
<dbReference type="Proteomes" id="UP000007797">
    <property type="component" value="Unassembled WGS sequence"/>
</dbReference>
<reference evidence="2" key="1">
    <citation type="journal article" date="2011" name="Genome Res.">
        <title>Phylogeny-wide analysis of social amoeba genomes highlights ancient origins for complex intercellular communication.</title>
        <authorList>
            <person name="Heidel A.J."/>
            <person name="Lawal H.M."/>
            <person name="Felder M."/>
            <person name="Schilde C."/>
            <person name="Helps N.R."/>
            <person name="Tunggal B."/>
            <person name="Rivero F."/>
            <person name="John U."/>
            <person name="Schleicher M."/>
            <person name="Eichinger L."/>
            <person name="Platzer M."/>
            <person name="Noegel A.A."/>
            <person name="Schaap P."/>
            <person name="Gloeckner G."/>
        </authorList>
    </citation>
    <scope>NUCLEOTIDE SEQUENCE [LARGE SCALE GENOMIC DNA]</scope>
    <source>
        <strain evidence="2">SH3</strain>
    </source>
</reference>
<dbReference type="KEGG" id="dfa:DFA_01494"/>
<evidence type="ECO:0000313" key="2">
    <source>
        <dbReference type="Proteomes" id="UP000007797"/>
    </source>
</evidence>
<keyword evidence="2" id="KW-1185">Reference proteome</keyword>
<dbReference type="AlphaFoldDB" id="F4PT32"/>